<comment type="caution">
    <text evidence="2">The sequence shown here is derived from an EMBL/GenBank/DDBJ whole genome shotgun (WGS) entry which is preliminary data.</text>
</comment>
<dbReference type="EMBL" id="JACIIV010000011">
    <property type="protein sequence ID" value="MBB6227650.1"/>
    <property type="molecule type" value="Genomic_DNA"/>
</dbReference>
<dbReference type="AlphaFoldDB" id="A0A841L5F0"/>
<gene>
    <name evidence="2" type="ORF">FHS79_001819</name>
</gene>
<evidence type="ECO:0000313" key="2">
    <source>
        <dbReference type="EMBL" id="MBB6227650.1"/>
    </source>
</evidence>
<reference evidence="2 3" key="1">
    <citation type="submission" date="2020-08" db="EMBL/GenBank/DDBJ databases">
        <title>Genomic Encyclopedia of Type Strains, Phase IV (KMG-IV): sequencing the most valuable type-strain genomes for metagenomic binning, comparative biology and taxonomic classification.</title>
        <authorList>
            <person name="Goeker M."/>
        </authorList>
    </citation>
    <scope>NUCLEOTIDE SEQUENCE [LARGE SCALE GENOMIC DNA]</scope>
    <source>
        <strain evidence="2 3">DSM 102189</strain>
    </source>
</reference>
<feature type="compositionally biased region" description="Basic and acidic residues" evidence="1">
    <location>
        <begin position="40"/>
        <end position="76"/>
    </location>
</feature>
<evidence type="ECO:0000256" key="1">
    <source>
        <dbReference type="SAM" id="MobiDB-lite"/>
    </source>
</evidence>
<organism evidence="2 3">
    <name type="scientific">Polymorphobacter multimanifer</name>
    <dbReference type="NCBI Taxonomy" id="1070431"/>
    <lineage>
        <taxon>Bacteria</taxon>
        <taxon>Pseudomonadati</taxon>
        <taxon>Pseudomonadota</taxon>
        <taxon>Alphaproteobacteria</taxon>
        <taxon>Sphingomonadales</taxon>
        <taxon>Sphingosinicellaceae</taxon>
        <taxon>Polymorphobacter</taxon>
    </lineage>
</organism>
<name>A0A841L5F0_9SPHN</name>
<dbReference type="RefSeq" id="WP_243452781.1">
    <property type="nucleotide sequence ID" value="NZ_JACIIV010000011.1"/>
</dbReference>
<feature type="compositionally biased region" description="Basic and acidic residues" evidence="1">
    <location>
        <begin position="1"/>
        <end position="33"/>
    </location>
</feature>
<sequence>MQPRSRDRDQEQRGDGRVSSRRDDRRPDSRRAETGGGETQRAEAPRADVPRADVPRADVPRAESGRAEALRPERRPAAPRQPIDVDESPIPGLPGPARLSTRSRRIVEEAVPAPAELEPVMVMDALVAEAPQAEPAADGDEAPAPRRRGRPRKVVA</sequence>
<evidence type="ECO:0000313" key="3">
    <source>
        <dbReference type="Proteomes" id="UP000538147"/>
    </source>
</evidence>
<feature type="region of interest" description="Disordered" evidence="1">
    <location>
        <begin position="1"/>
        <end position="104"/>
    </location>
</feature>
<keyword evidence="3" id="KW-1185">Reference proteome</keyword>
<proteinExistence type="predicted"/>
<accession>A0A841L5F0</accession>
<feature type="region of interest" description="Disordered" evidence="1">
    <location>
        <begin position="131"/>
        <end position="156"/>
    </location>
</feature>
<dbReference type="Proteomes" id="UP000538147">
    <property type="component" value="Unassembled WGS sequence"/>
</dbReference>
<feature type="compositionally biased region" description="Basic residues" evidence="1">
    <location>
        <begin position="145"/>
        <end position="156"/>
    </location>
</feature>
<protein>
    <submittedName>
        <fullName evidence="2">Uncharacterized protein</fullName>
    </submittedName>
</protein>